<accession>A0A4Z2IQW4</accession>
<reference evidence="2 3" key="1">
    <citation type="submission" date="2019-03" db="EMBL/GenBank/DDBJ databases">
        <title>First draft genome of Liparis tanakae, snailfish: a comprehensive survey of snailfish specific genes.</title>
        <authorList>
            <person name="Kim W."/>
            <person name="Song I."/>
            <person name="Jeong J.-H."/>
            <person name="Kim D."/>
            <person name="Kim S."/>
            <person name="Ryu S."/>
            <person name="Song J.Y."/>
            <person name="Lee S.K."/>
        </authorList>
    </citation>
    <scope>NUCLEOTIDE SEQUENCE [LARGE SCALE GENOMIC DNA]</scope>
    <source>
        <tissue evidence="2">Muscle</tissue>
    </source>
</reference>
<organism evidence="2 3">
    <name type="scientific">Liparis tanakae</name>
    <name type="common">Tanaka's snailfish</name>
    <dbReference type="NCBI Taxonomy" id="230148"/>
    <lineage>
        <taxon>Eukaryota</taxon>
        <taxon>Metazoa</taxon>
        <taxon>Chordata</taxon>
        <taxon>Craniata</taxon>
        <taxon>Vertebrata</taxon>
        <taxon>Euteleostomi</taxon>
        <taxon>Actinopterygii</taxon>
        <taxon>Neopterygii</taxon>
        <taxon>Teleostei</taxon>
        <taxon>Neoteleostei</taxon>
        <taxon>Acanthomorphata</taxon>
        <taxon>Eupercaria</taxon>
        <taxon>Perciformes</taxon>
        <taxon>Cottioidei</taxon>
        <taxon>Cottales</taxon>
        <taxon>Liparidae</taxon>
        <taxon>Liparis</taxon>
    </lineage>
</organism>
<evidence type="ECO:0000313" key="2">
    <source>
        <dbReference type="EMBL" id="TNN79924.1"/>
    </source>
</evidence>
<dbReference type="Proteomes" id="UP000314294">
    <property type="component" value="Unassembled WGS sequence"/>
</dbReference>
<gene>
    <name evidence="2" type="ORF">EYF80_009961</name>
</gene>
<protein>
    <submittedName>
        <fullName evidence="2">Uncharacterized protein</fullName>
    </submittedName>
</protein>
<evidence type="ECO:0000313" key="3">
    <source>
        <dbReference type="Proteomes" id="UP000314294"/>
    </source>
</evidence>
<evidence type="ECO:0000256" key="1">
    <source>
        <dbReference type="SAM" id="MobiDB-lite"/>
    </source>
</evidence>
<feature type="region of interest" description="Disordered" evidence="1">
    <location>
        <begin position="49"/>
        <end position="84"/>
    </location>
</feature>
<sequence length="84" mass="9142">MVGPSPSAASSSLCQPMLSRPSRYRLHISELKLRPLACSTAARRVNSNGCHCEGRGNDNKETRLKDGADAGYRYEMDESQLGEG</sequence>
<dbReference type="EMBL" id="SRLO01000060">
    <property type="protein sequence ID" value="TNN79924.1"/>
    <property type="molecule type" value="Genomic_DNA"/>
</dbReference>
<dbReference type="AlphaFoldDB" id="A0A4Z2IQW4"/>
<keyword evidence="3" id="KW-1185">Reference proteome</keyword>
<name>A0A4Z2IQW4_9TELE</name>
<feature type="compositionally biased region" description="Basic and acidic residues" evidence="1">
    <location>
        <begin position="52"/>
        <end position="76"/>
    </location>
</feature>
<proteinExistence type="predicted"/>
<comment type="caution">
    <text evidence="2">The sequence shown here is derived from an EMBL/GenBank/DDBJ whole genome shotgun (WGS) entry which is preliminary data.</text>
</comment>